<evidence type="ECO:0000313" key="1">
    <source>
        <dbReference type="EMBL" id="CAF2750380.1"/>
    </source>
</evidence>
<accession>A0A7R8CFC0</accession>
<dbReference type="AlphaFoldDB" id="A0A7R8CFC0"/>
<dbReference type="EMBL" id="HG994580">
    <property type="protein sequence ID" value="CAF2750380.1"/>
    <property type="molecule type" value="Genomic_DNA"/>
</dbReference>
<dbReference type="Proteomes" id="UP000675881">
    <property type="component" value="Chromosome 1"/>
</dbReference>
<proteinExistence type="predicted"/>
<name>A0A7R8CFC0_LEPSM</name>
<organism evidence="1 2">
    <name type="scientific">Lepeophtheirus salmonis</name>
    <name type="common">Salmon louse</name>
    <name type="synonym">Caligus salmonis</name>
    <dbReference type="NCBI Taxonomy" id="72036"/>
    <lineage>
        <taxon>Eukaryota</taxon>
        <taxon>Metazoa</taxon>
        <taxon>Ecdysozoa</taxon>
        <taxon>Arthropoda</taxon>
        <taxon>Crustacea</taxon>
        <taxon>Multicrustacea</taxon>
        <taxon>Hexanauplia</taxon>
        <taxon>Copepoda</taxon>
        <taxon>Siphonostomatoida</taxon>
        <taxon>Caligidae</taxon>
        <taxon>Lepeophtheirus</taxon>
    </lineage>
</organism>
<protein>
    <submittedName>
        <fullName evidence="1">(salmon louse) hypothetical protein</fullName>
    </submittedName>
</protein>
<evidence type="ECO:0000313" key="2">
    <source>
        <dbReference type="Proteomes" id="UP000675881"/>
    </source>
</evidence>
<gene>
    <name evidence="1" type="ORF">LSAA_2069</name>
</gene>
<keyword evidence="2" id="KW-1185">Reference proteome</keyword>
<sequence>MAIFNLLIKKVDKSIPIENCLSDYDIAEIAIQNLGFPADELLYISSKMALEKALIGLERPCDINAEEVSVGKVHLSNLSSNNSLEPYTKVQTPFKEQHTYGISVDKLEEVPPGITSLPELSSRI</sequence>
<reference evidence="1" key="1">
    <citation type="submission" date="2021-02" db="EMBL/GenBank/DDBJ databases">
        <authorList>
            <person name="Bekaert M."/>
        </authorList>
    </citation>
    <scope>NUCLEOTIDE SEQUENCE</scope>
    <source>
        <strain evidence="1">IoA-00</strain>
    </source>
</reference>